<keyword evidence="2 10" id="KW-0963">Cytoplasm</keyword>
<dbReference type="GO" id="GO:0004359">
    <property type="term" value="F:glutaminase activity"/>
    <property type="evidence" value="ECO:0007669"/>
    <property type="project" value="UniProtKB-EC"/>
</dbReference>
<keyword evidence="5 10" id="KW-0315">Glutamine amidotransferase</keyword>
<feature type="domain" description="Glutamine amidotransferase" evidence="12">
    <location>
        <begin position="19"/>
        <end position="222"/>
    </location>
</feature>
<evidence type="ECO:0000256" key="9">
    <source>
        <dbReference type="ARBA" id="ARBA00049534"/>
    </source>
</evidence>
<evidence type="ECO:0000256" key="4">
    <source>
        <dbReference type="ARBA" id="ARBA00022801"/>
    </source>
</evidence>
<evidence type="ECO:0000256" key="8">
    <source>
        <dbReference type="ARBA" id="ARBA00047838"/>
    </source>
</evidence>
<comment type="function">
    <text evidence="10">IGPS catalyzes the conversion of PRFAR and glutamine to IGP, AICAR and glutamate. The HisH subunit catalyzes the hydrolysis of glutamine to glutamate and ammonia as part of the synthesis of IGP and AICAR. The resulting ammonia molecule is channeled to the active site of HisF.</text>
</comment>
<dbReference type="SUPFAM" id="SSF52317">
    <property type="entry name" value="Class I glutamine amidotransferase-like"/>
    <property type="match status" value="1"/>
</dbReference>
<reference evidence="14" key="1">
    <citation type="submission" date="2016-10" db="EMBL/GenBank/DDBJ databases">
        <authorList>
            <person name="Varghese N."/>
            <person name="Submissions S."/>
        </authorList>
    </citation>
    <scope>NUCLEOTIDE SEQUENCE [LARGE SCALE GENOMIC DNA]</scope>
    <source>
        <strain evidence="14">CGMCC 1.11014</strain>
    </source>
</reference>
<comment type="catalytic activity">
    <reaction evidence="8 10">
        <text>5-[(5-phospho-1-deoxy-D-ribulos-1-ylimino)methylamino]-1-(5-phospho-beta-D-ribosyl)imidazole-4-carboxamide + L-glutamine = D-erythro-1-(imidazol-4-yl)glycerol 3-phosphate + 5-amino-1-(5-phospho-beta-D-ribosyl)imidazole-4-carboxamide + L-glutamate + H(+)</text>
        <dbReference type="Rhea" id="RHEA:24793"/>
        <dbReference type="ChEBI" id="CHEBI:15378"/>
        <dbReference type="ChEBI" id="CHEBI:29985"/>
        <dbReference type="ChEBI" id="CHEBI:58278"/>
        <dbReference type="ChEBI" id="CHEBI:58359"/>
        <dbReference type="ChEBI" id="CHEBI:58475"/>
        <dbReference type="ChEBI" id="CHEBI:58525"/>
        <dbReference type="EC" id="4.3.2.10"/>
    </reaction>
</comment>
<dbReference type="PANTHER" id="PTHR42701:SF2">
    <property type="entry name" value="IMIDAZOLE GLYCEROL PHOSPHATE SYNTHASE SUBUNIT HISH 1"/>
    <property type="match status" value="1"/>
</dbReference>
<protein>
    <recommendedName>
        <fullName evidence="10">Imidazole glycerol phosphate synthase subunit HisH</fullName>
        <ecNumber evidence="10">4.3.2.10</ecNumber>
    </recommendedName>
    <alternativeName>
        <fullName evidence="10">IGP synthase glutaminase subunit</fullName>
        <ecNumber evidence="10">3.5.1.2</ecNumber>
    </alternativeName>
    <alternativeName>
        <fullName evidence="10">IGP synthase subunit HisH</fullName>
    </alternativeName>
    <alternativeName>
        <fullName evidence="10">ImGP synthase subunit HisH</fullName>
        <shortName evidence="10">IGPS subunit HisH</shortName>
    </alternativeName>
</protein>
<dbReference type="GO" id="GO:0000107">
    <property type="term" value="F:imidazoleglycerol-phosphate synthase activity"/>
    <property type="evidence" value="ECO:0007669"/>
    <property type="project" value="UniProtKB-UniRule"/>
</dbReference>
<accession>A0A1I7L2D1</accession>
<feature type="active site" description="Nucleophile" evidence="10 11">
    <location>
        <position position="96"/>
    </location>
</feature>
<sequence>MPLRGRRCLCLNGTMKKIVVVDYGVGNLRSVAQALRAVAPEADVRISGVAGDIADAERIVLPGQGAMADCMRGLRESGLMDAVLRASESKPMLGVCIGEQMLFDSSEENDAEGLGLLPGKVVRFQLDGKLQEDGSRFKVPQMGWNQVRQSRSHPLWADIPDNAYFYFVHSYYARPANAEHAVGETVYGDPFCCAVARDNIFATQFHPEKSAGAGLQLYKNFVHWQP</sequence>
<keyword evidence="13" id="KW-0808">Transferase</keyword>
<evidence type="ECO:0000256" key="11">
    <source>
        <dbReference type="PIRSR" id="PIRSR000495-1"/>
    </source>
</evidence>
<dbReference type="UniPathway" id="UPA00031">
    <property type="reaction ID" value="UER00010"/>
</dbReference>
<dbReference type="EC" id="4.3.2.10" evidence="10"/>
<evidence type="ECO:0000256" key="5">
    <source>
        <dbReference type="ARBA" id="ARBA00022962"/>
    </source>
</evidence>
<dbReference type="PANTHER" id="PTHR42701">
    <property type="entry name" value="IMIDAZOLE GLYCEROL PHOSPHATE SYNTHASE SUBUNIT HISH"/>
    <property type="match status" value="1"/>
</dbReference>
<keyword evidence="14" id="KW-1185">Reference proteome</keyword>
<dbReference type="EMBL" id="FPBO01000022">
    <property type="protein sequence ID" value="SFV03778.1"/>
    <property type="molecule type" value="Genomic_DNA"/>
</dbReference>
<feature type="active site" evidence="10 11">
    <location>
        <position position="206"/>
    </location>
</feature>
<dbReference type="GO" id="GO:0016829">
    <property type="term" value="F:lyase activity"/>
    <property type="evidence" value="ECO:0007669"/>
    <property type="project" value="UniProtKB-KW"/>
</dbReference>
<keyword evidence="6 10" id="KW-0368">Histidine biosynthesis</keyword>
<dbReference type="InterPro" id="IPR010139">
    <property type="entry name" value="Imidazole-glycPsynth_HisH"/>
</dbReference>
<dbReference type="PIRSF" id="PIRSF000495">
    <property type="entry name" value="Amidotransf_hisH"/>
    <property type="match status" value="1"/>
</dbReference>
<organism evidence="13 14">
    <name type="scientific">Pseudoduganella namucuonensis</name>
    <dbReference type="NCBI Taxonomy" id="1035707"/>
    <lineage>
        <taxon>Bacteria</taxon>
        <taxon>Pseudomonadati</taxon>
        <taxon>Pseudomonadota</taxon>
        <taxon>Betaproteobacteria</taxon>
        <taxon>Burkholderiales</taxon>
        <taxon>Oxalobacteraceae</taxon>
        <taxon>Telluria group</taxon>
        <taxon>Pseudoduganella</taxon>
    </lineage>
</organism>
<dbReference type="Proteomes" id="UP000199391">
    <property type="component" value="Unassembled WGS sequence"/>
</dbReference>
<comment type="pathway">
    <text evidence="1 10">Amino-acid biosynthesis; L-histidine biosynthesis; L-histidine from 5-phospho-alpha-D-ribose 1-diphosphate: step 5/9.</text>
</comment>
<keyword evidence="4 10" id="KW-0378">Hydrolase</keyword>
<gene>
    <name evidence="10" type="primary">hisH</name>
    <name evidence="13" type="ORF">SAMN05216552_102249</name>
</gene>
<dbReference type="InterPro" id="IPR017926">
    <property type="entry name" value="GATASE"/>
</dbReference>
<evidence type="ECO:0000256" key="6">
    <source>
        <dbReference type="ARBA" id="ARBA00023102"/>
    </source>
</evidence>
<evidence type="ECO:0000256" key="3">
    <source>
        <dbReference type="ARBA" id="ARBA00022605"/>
    </source>
</evidence>
<comment type="subcellular location">
    <subcellularLocation>
        <location evidence="10">Cytoplasm</location>
    </subcellularLocation>
</comment>
<evidence type="ECO:0000256" key="7">
    <source>
        <dbReference type="ARBA" id="ARBA00023239"/>
    </source>
</evidence>
<comment type="catalytic activity">
    <reaction evidence="9 10">
        <text>L-glutamine + H2O = L-glutamate + NH4(+)</text>
        <dbReference type="Rhea" id="RHEA:15889"/>
        <dbReference type="ChEBI" id="CHEBI:15377"/>
        <dbReference type="ChEBI" id="CHEBI:28938"/>
        <dbReference type="ChEBI" id="CHEBI:29985"/>
        <dbReference type="ChEBI" id="CHEBI:58359"/>
        <dbReference type="EC" id="3.5.1.2"/>
    </reaction>
</comment>
<keyword evidence="7 10" id="KW-0456">Lyase</keyword>
<dbReference type="STRING" id="1035707.SAMN05216552_102249"/>
<keyword evidence="3 10" id="KW-0028">Amino-acid biosynthesis</keyword>
<dbReference type="AlphaFoldDB" id="A0A1I7L2D1"/>
<evidence type="ECO:0000313" key="14">
    <source>
        <dbReference type="Proteomes" id="UP000199391"/>
    </source>
</evidence>
<name>A0A1I7L2D1_9BURK</name>
<proteinExistence type="inferred from homology"/>
<evidence type="ECO:0000256" key="2">
    <source>
        <dbReference type="ARBA" id="ARBA00022490"/>
    </source>
</evidence>
<evidence type="ECO:0000256" key="1">
    <source>
        <dbReference type="ARBA" id="ARBA00005091"/>
    </source>
</evidence>
<dbReference type="Pfam" id="PF00117">
    <property type="entry name" value="GATase"/>
    <property type="match status" value="1"/>
</dbReference>
<dbReference type="PROSITE" id="PS51273">
    <property type="entry name" value="GATASE_TYPE_1"/>
    <property type="match status" value="1"/>
</dbReference>
<dbReference type="NCBIfam" id="TIGR01855">
    <property type="entry name" value="IMP_synth_hisH"/>
    <property type="match status" value="1"/>
</dbReference>
<dbReference type="GO" id="GO:0005737">
    <property type="term" value="C:cytoplasm"/>
    <property type="evidence" value="ECO:0007669"/>
    <property type="project" value="UniProtKB-SubCell"/>
</dbReference>
<evidence type="ECO:0000313" key="13">
    <source>
        <dbReference type="EMBL" id="SFV03778.1"/>
    </source>
</evidence>
<dbReference type="GO" id="GO:0000105">
    <property type="term" value="P:L-histidine biosynthetic process"/>
    <property type="evidence" value="ECO:0007669"/>
    <property type="project" value="UniProtKB-UniRule"/>
</dbReference>
<dbReference type="Gene3D" id="3.40.50.880">
    <property type="match status" value="1"/>
</dbReference>
<evidence type="ECO:0000259" key="12">
    <source>
        <dbReference type="Pfam" id="PF00117"/>
    </source>
</evidence>
<dbReference type="EC" id="3.5.1.2" evidence="10"/>
<dbReference type="HAMAP" id="MF_00278">
    <property type="entry name" value="HisH"/>
    <property type="match status" value="1"/>
</dbReference>
<dbReference type="CDD" id="cd01748">
    <property type="entry name" value="GATase1_IGP_Synthase"/>
    <property type="match status" value="1"/>
</dbReference>
<evidence type="ECO:0000256" key="10">
    <source>
        <dbReference type="HAMAP-Rule" id="MF_00278"/>
    </source>
</evidence>
<comment type="subunit">
    <text evidence="10">Heterodimer of HisH and HisF.</text>
</comment>
<feature type="active site" evidence="10 11">
    <location>
        <position position="208"/>
    </location>
</feature>
<dbReference type="InterPro" id="IPR029062">
    <property type="entry name" value="Class_I_gatase-like"/>
</dbReference>